<keyword evidence="3" id="KW-1185">Reference proteome</keyword>
<proteinExistence type="predicted"/>
<organism evidence="2 3">
    <name type="scientific">Nephila pilipes</name>
    <name type="common">Giant wood spider</name>
    <name type="synonym">Nephila maculata</name>
    <dbReference type="NCBI Taxonomy" id="299642"/>
    <lineage>
        <taxon>Eukaryota</taxon>
        <taxon>Metazoa</taxon>
        <taxon>Ecdysozoa</taxon>
        <taxon>Arthropoda</taxon>
        <taxon>Chelicerata</taxon>
        <taxon>Arachnida</taxon>
        <taxon>Araneae</taxon>
        <taxon>Araneomorphae</taxon>
        <taxon>Entelegynae</taxon>
        <taxon>Araneoidea</taxon>
        <taxon>Nephilidae</taxon>
        <taxon>Nephila</taxon>
    </lineage>
</organism>
<gene>
    <name evidence="2" type="ORF">NPIL_28261</name>
</gene>
<dbReference type="Proteomes" id="UP000887013">
    <property type="component" value="Unassembled WGS sequence"/>
</dbReference>
<name>A0A8X6NXW8_NEPPI</name>
<evidence type="ECO:0000313" key="2">
    <source>
        <dbReference type="EMBL" id="GFT41582.1"/>
    </source>
</evidence>
<evidence type="ECO:0000256" key="1">
    <source>
        <dbReference type="SAM" id="MobiDB-lite"/>
    </source>
</evidence>
<evidence type="ECO:0000313" key="3">
    <source>
        <dbReference type="Proteomes" id="UP000887013"/>
    </source>
</evidence>
<reference evidence="2" key="1">
    <citation type="submission" date="2020-08" db="EMBL/GenBank/DDBJ databases">
        <title>Multicomponent nature underlies the extraordinary mechanical properties of spider dragline silk.</title>
        <authorList>
            <person name="Kono N."/>
            <person name="Nakamura H."/>
            <person name="Mori M."/>
            <person name="Yoshida Y."/>
            <person name="Ohtoshi R."/>
            <person name="Malay A.D."/>
            <person name="Moran D.A.P."/>
            <person name="Tomita M."/>
            <person name="Numata K."/>
            <person name="Arakawa K."/>
        </authorList>
    </citation>
    <scope>NUCLEOTIDE SEQUENCE</scope>
</reference>
<protein>
    <submittedName>
        <fullName evidence="2">Uncharacterized protein</fullName>
    </submittedName>
</protein>
<sequence>MINCYEEGGRHEDCPDLVPRFLGMLWGGRDRFGEILKAPWRIGHISQTKIYSSPDTTSESLGKQKLCYRIYSHKTGPFSGPGPTFPPKKGEGSNCVAENDPPPILHRETDDASPSRNHGNCIHGFRLTPRRWVQERHCVLLSGGRGGGCLERASGGWTS</sequence>
<feature type="region of interest" description="Disordered" evidence="1">
    <location>
        <begin position="78"/>
        <end position="99"/>
    </location>
</feature>
<comment type="caution">
    <text evidence="2">The sequence shown here is derived from an EMBL/GenBank/DDBJ whole genome shotgun (WGS) entry which is preliminary data.</text>
</comment>
<dbReference type="EMBL" id="BMAW01110125">
    <property type="protein sequence ID" value="GFT41582.1"/>
    <property type="molecule type" value="Genomic_DNA"/>
</dbReference>
<accession>A0A8X6NXW8</accession>
<dbReference type="AlphaFoldDB" id="A0A8X6NXW8"/>